<keyword evidence="6" id="KW-0520">NAD</keyword>
<dbReference type="Gene3D" id="3.90.180.10">
    <property type="entry name" value="Medium-chain alcohol dehydrogenases, catalytic domain"/>
    <property type="match status" value="1"/>
</dbReference>
<evidence type="ECO:0000256" key="3">
    <source>
        <dbReference type="ARBA" id="ARBA00022723"/>
    </source>
</evidence>
<comment type="caution">
    <text evidence="9">The sequence shown here is derived from an EMBL/GenBank/DDBJ whole genome shotgun (WGS) entry which is preliminary data.</text>
</comment>
<dbReference type="GO" id="GO:0016616">
    <property type="term" value="F:oxidoreductase activity, acting on the CH-OH group of donors, NAD or NADP as acceptor"/>
    <property type="evidence" value="ECO:0007669"/>
    <property type="project" value="UniProtKB-ARBA"/>
</dbReference>
<evidence type="ECO:0000313" key="9">
    <source>
        <dbReference type="EMBL" id="KAB7732237.1"/>
    </source>
</evidence>
<dbReference type="InterPro" id="IPR011032">
    <property type="entry name" value="GroES-like_sf"/>
</dbReference>
<evidence type="ECO:0000256" key="7">
    <source>
        <dbReference type="RuleBase" id="RU361277"/>
    </source>
</evidence>
<evidence type="ECO:0000256" key="5">
    <source>
        <dbReference type="ARBA" id="ARBA00023002"/>
    </source>
</evidence>
<keyword evidence="4 7" id="KW-0862">Zinc</keyword>
<feature type="domain" description="Enoyl reductase (ER)" evidence="8">
    <location>
        <begin position="7"/>
        <end position="342"/>
    </location>
</feature>
<dbReference type="RefSeq" id="WP_152123804.1">
    <property type="nucleotide sequence ID" value="NZ_WELI01000002.1"/>
</dbReference>
<organism evidence="9 10">
    <name type="scientific">Rudanella paleaurantiibacter</name>
    <dbReference type="NCBI Taxonomy" id="2614655"/>
    <lineage>
        <taxon>Bacteria</taxon>
        <taxon>Pseudomonadati</taxon>
        <taxon>Bacteroidota</taxon>
        <taxon>Cytophagia</taxon>
        <taxon>Cytophagales</taxon>
        <taxon>Cytophagaceae</taxon>
        <taxon>Rudanella</taxon>
    </lineage>
</organism>
<keyword evidence="10" id="KW-1185">Reference proteome</keyword>
<dbReference type="InterPro" id="IPR020843">
    <property type="entry name" value="ER"/>
</dbReference>
<dbReference type="Pfam" id="PF00107">
    <property type="entry name" value="ADH_zinc_N"/>
    <property type="match status" value="1"/>
</dbReference>
<evidence type="ECO:0000256" key="4">
    <source>
        <dbReference type="ARBA" id="ARBA00022833"/>
    </source>
</evidence>
<dbReference type="Pfam" id="PF08240">
    <property type="entry name" value="ADH_N"/>
    <property type="match status" value="1"/>
</dbReference>
<dbReference type="PANTHER" id="PTHR43401:SF2">
    <property type="entry name" value="L-THREONINE 3-DEHYDROGENASE"/>
    <property type="match status" value="1"/>
</dbReference>
<comment type="cofactor">
    <cofactor evidence="1 7">
        <name>Zn(2+)</name>
        <dbReference type="ChEBI" id="CHEBI:29105"/>
    </cofactor>
</comment>
<sequence length="344" mass="36873">MKALVLNQYKQLDFQEMPVPKPGPGEVLIRVQAVGICGSDVHGMDGSSGRRIPPIIMGHEASGIIAELGPDVNEWAVGDRVTFDSTVYKLDDWYSRRGMYNLSDDREVVGVSTPNFRRHGAFAEFVTVPQHIMYRIPDNVTFTQAAMVEPVAVALHALSLTPLQLNDSAVVVGAGMIGLFVIQALKLAGAAPIIAIDLDDDRLALALKLGATHTFNARTEPELAARVKQLTHGRGADVAFEVVGANATINTAIACVRKGATITLVGNLTPTVEIPMQKIVTEQLRLQGSCAINGEYEASLALISSGKIDVGAILSAEVPLSEGAAWFDRLYSHEKGLMKVVLKP</sequence>
<dbReference type="FunFam" id="3.40.50.720:FF:000068">
    <property type="entry name" value="Sorbitol dehydrogenase"/>
    <property type="match status" value="1"/>
</dbReference>
<dbReference type="SMART" id="SM00829">
    <property type="entry name" value="PKS_ER"/>
    <property type="match status" value="1"/>
</dbReference>
<protein>
    <submittedName>
        <fullName evidence="9">Zinc-binding dehydrogenase</fullName>
    </submittedName>
</protein>
<keyword evidence="3 7" id="KW-0479">Metal-binding</keyword>
<dbReference type="InterPro" id="IPR013154">
    <property type="entry name" value="ADH-like_N"/>
</dbReference>
<evidence type="ECO:0000256" key="1">
    <source>
        <dbReference type="ARBA" id="ARBA00001947"/>
    </source>
</evidence>
<dbReference type="SUPFAM" id="SSF50129">
    <property type="entry name" value="GroES-like"/>
    <property type="match status" value="1"/>
</dbReference>
<evidence type="ECO:0000256" key="2">
    <source>
        <dbReference type="ARBA" id="ARBA00008072"/>
    </source>
</evidence>
<evidence type="ECO:0000256" key="6">
    <source>
        <dbReference type="ARBA" id="ARBA00023027"/>
    </source>
</evidence>
<dbReference type="EMBL" id="WELI01000002">
    <property type="protein sequence ID" value="KAB7732237.1"/>
    <property type="molecule type" value="Genomic_DNA"/>
</dbReference>
<accession>A0A7J5U363</accession>
<dbReference type="GO" id="GO:0008270">
    <property type="term" value="F:zinc ion binding"/>
    <property type="evidence" value="ECO:0007669"/>
    <property type="project" value="InterPro"/>
</dbReference>
<evidence type="ECO:0000313" key="10">
    <source>
        <dbReference type="Proteomes" id="UP000488299"/>
    </source>
</evidence>
<dbReference type="AlphaFoldDB" id="A0A7J5U363"/>
<dbReference type="Gene3D" id="3.40.50.720">
    <property type="entry name" value="NAD(P)-binding Rossmann-like Domain"/>
    <property type="match status" value="1"/>
</dbReference>
<dbReference type="PROSITE" id="PS00059">
    <property type="entry name" value="ADH_ZINC"/>
    <property type="match status" value="1"/>
</dbReference>
<dbReference type="InterPro" id="IPR050129">
    <property type="entry name" value="Zn_alcohol_dh"/>
</dbReference>
<evidence type="ECO:0000259" key="8">
    <source>
        <dbReference type="SMART" id="SM00829"/>
    </source>
</evidence>
<gene>
    <name evidence="9" type="ORF">F5984_08535</name>
</gene>
<dbReference type="PANTHER" id="PTHR43401">
    <property type="entry name" value="L-THREONINE 3-DEHYDROGENASE"/>
    <property type="match status" value="1"/>
</dbReference>
<dbReference type="InterPro" id="IPR013149">
    <property type="entry name" value="ADH-like_C"/>
</dbReference>
<dbReference type="CDD" id="cd08236">
    <property type="entry name" value="sugar_DH"/>
    <property type="match status" value="1"/>
</dbReference>
<proteinExistence type="inferred from homology"/>
<dbReference type="InterPro" id="IPR036291">
    <property type="entry name" value="NAD(P)-bd_dom_sf"/>
</dbReference>
<keyword evidence="5" id="KW-0560">Oxidoreductase</keyword>
<reference evidence="9 10" key="1">
    <citation type="submission" date="2019-10" db="EMBL/GenBank/DDBJ databases">
        <title>Rudanella paleaurantiibacter sp. nov., isolated from sludge.</title>
        <authorList>
            <person name="Xu S.Q."/>
        </authorList>
    </citation>
    <scope>NUCLEOTIDE SEQUENCE [LARGE SCALE GENOMIC DNA]</scope>
    <source>
        <strain evidence="9 10">HX-22-17</strain>
    </source>
</reference>
<dbReference type="Proteomes" id="UP000488299">
    <property type="component" value="Unassembled WGS sequence"/>
</dbReference>
<comment type="similarity">
    <text evidence="2 7">Belongs to the zinc-containing alcohol dehydrogenase family.</text>
</comment>
<dbReference type="InterPro" id="IPR002328">
    <property type="entry name" value="ADH_Zn_CS"/>
</dbReference>
<dbReference type="SUPFAM" id="SSF51735">
    <property type="entry name" value="NAD(P)-binding Rossmann-fold domains"/>
    <property type="match status" value="1"/>
</dbReference>
<name>A0A7J5U363_9BACT</name>